<dbReference type="STRING" id="79929.MTBMA_c07790"/>
<reference key="1">
    <citation type="submission" date="2009-08" db="EMBL/GenBank/DDBJ databases">
        <title>The genome sequence of Methanothermobacter marburgensis.</title>
        <authorList>
            <person name="Kaster A."/>
            <person name="Seedorf H."/>
            <person name="Goenrich M."/>
            <person name="Wiezer A."/>
            <person name="Liesegang H."/>
            <person name="Thauer R."/>
            <person name="Gottschalk G."/>
        </authorList>
    </citation>
    <scope>NUCLEOTIDE SEQUENCE</scope>
    <source>
        <strain>Marburg</strain>
    </source>
</reference>
<feature type="transmembrane region" description="Helical" evidence="5">
    <location>
        <begin position="114"/>
        <end position="136"/>
    </location>
</feature>
<name>D9PVX6_METTM</name>
<dbReference type="InterPro" id="IPR052556">
    <property type="entry name" value="PolySynth_Transporter"/>
</dbReference>
<feature type="transmembrane region" description="Helical" evidence="5">
    <location>
        <begin position="443"/>
        <end position="459"/>
    </location>
</feature>
<dbReference type="PATRIC" id="fig|79929.8.peg.762"/>
<feature type="transmembrane region" description="Helical" evidence="5">
    <location>
        <begin position="418"/>
        <end position="437"/>
    </location>
</feature>
<dbReference type="Proteomes" id="UP000000345">
    <property type="component" value="Chromosome"/>
</dbReference>
<protein>
    <submittedName>
        <fullName evidence="6">Predicted polysaccharide biosynthesis protein</fullName>
    </submittedName>
</protein>
<dbReference type="HOGENOM" id="CLU_022017_6_2_2"/>
<evidence type="ECO:0000256" key="2">
    <source>
        <dbReference type="ARBA" id="ARBA00022692"/>
    </source>
</evidence>
<evidence type="ECO:0000313" key="7">
    <source>
        <dbReference type="Proteomes" id="UP000000345"/>
    </source>
</evidence>
<feature type="transmembrane region" description="Helical" evidence="5">
    <location>
        <begin position="290"/>
        <end position="310"/>
    </location>
</feature>
<dbReference type="Pfam" id="PF01943">
    <property type="entry name" value="Polysacc_synt"/>
    <property type="match status" value="1"/>
</dbReference>
<keyword evidence="2 5" id="KW-0812">Transmembrane</keyword>
<dbReference type="GeneID" id="9704487"/>
<feature type="transmembrane region" description="Helical" evidence="5">
    <location>
        <begin position="378"/>
        <end position="397"/>
    </location>
</feature>
<feature type="transmembrane region" description="Helical" evidence="5">
    <location>
        <begin position="322"/>
        <end position="341"/>
    </location>
</feature>
<dbReference type="CDD" id="cd13128">
    <property type="entry name" value="MATE_Wzx_like"/>
    <property type="match status" value="1"/>
</dbReference>
<feature type="transmembrane region" description="Helical" evidence="5">
    <location>
        <begin position="43"/>
        <end position="68"/>
    </location>
</feature>
<accession>D9PVX6</accession>
<dbReference type="KEGG" id="mmg:MTBMA_c07790"/>
<gene>
    <name evidence="6" type="ordered locus">MTBMA_c07790</name>
</gene>
<feature type="transmembrane region" description="Helical" evidence="5">
    <location>
        <begin position="207"/>
        <end position="227"/>
    </location>
</feature>
<dbReference type="RefSeq" id="WP_013295598.1">
    <property type="nucleotide sequence ID" value="NC_014408.1"/>
</dbReference>
<evidence type="ECO:0000313" key="6">
    <source>
        <dbReference type="EMBL" id="ADL58374.1"/>
    </source>
</evidence>
<reference evidence="6 7" key="2">
    <citation type="journal article" date="2010" name="J. Bacteriol.">
        <title>Complete genome sequence of Methanothermobacter marburgensis, a methanoarchaeon model organism.</title>
        <authorList>
            <person name="Liesegang H."/>
            <person name="Kaster A.K."/>
            <person name="Wiezer A."/>
            <person name="Goenrich M."/>
            <person name="Wollherr A."/>
            <person name="Seedorf H."/>
            <person name="Gottschalk G."/>
            <person name="Thauer R.K."/>
        </authorList>
    </citation>
    <scope>NUCLEOTIDE SEQUENCE [LARGE SCALE GENOMIC DNA]</scope>
    <source>
        <strain evidence="7">ATCC BAA-927 / DSM 2133 / JCM 14651 / NBRC 100331 / OCM 82 / Marburg</strain>
    </source>
</reference>
<sequence length="470" mass="51603">MSHARTLAKNTLFLLTATIFTNLAAFVWNVYLARYLGTAGFGILSAALALTGIFSILADLGMGTYITREIARDPAGARELASAGLGNKLLLSLIVLVMIILLPVTGIYRGTAAAVVMFIGGYMLVNAFSAFFNSMFQGFQRMEYQTIWNILNSLFILVGVLTVIWLGGSVVHVAIAYLVAAVLSVSYSVFIFTRRFFRPGLAFSRELIVNGLPFGVTSVFFLIYFWIDSVMLSLMKGDVSVGLYSAPYRLLTVISSLYTVYLLAVFPIMSRFHVESSDSLKFTYRRSVKYLMILAVIIILMVFVLAEPLIELIFSSKYISSAPALRILITATAFMFLNGITSNLLGSTERQTTVTRVTGAGAIFNVTVNLILISRFDFLGASAATVMTEFLMMVLFMRALRDTDYGLSWKDIMEGWRILIPGAASAVILMAPVNIIIRATLALAVYVAGIFLTGALDHMDRAIIRSIIRG</sequence>
<dbReference type="GO" id="GO:0016020">
    <property type="term" value="C:membrane"/>
    <property type="evidence" value="ECO:0007669"/>
    <property type="project" value="UniProtKB-SubCell"/>
</dbReference>
<comment type="subcellular location">
    <subcellularLocation>
        <location evidence="1">Membrane</location>
        <topology evidence="1">Multi-pass membrane protein</topology>
    </subcellularLocation>
</comment>
<dbReference type="PANTHER" id="PTHR43424:SF1">
    <property type="entry name" value="LOCUS PUTATIVE PROTEIN 1-RELATED"/>
    <property type="match status" value="1"/>
</dbReference>
<organism evidence="6 7">
    <name type="scientific">Methanothermobacter marburgensis (strain ATCC BAA-927 / DSM 2133 / JCM 14651 / NBRC 100331 / OCM 82 / Marburg)</name>
    <name type="common">Methanobacterium thermoautotrophicum</name>
    <dbReference type="NCBI Taxonomy" id="79929"/>
    <lineage>
        <taxon>Archaea</taxon>
        <taxon>Methanobacteriati</taxon>
        <taxon>Methanobacteriota</taxon>
        <taxon>Methanomada group</taxon>
        <taxon>Methanobacteria</taxon>
        <taxon>Methanobacteriales</taxon>
        <taxon>Methanobacteriaceae</taxon>
        <taxon>Methanothermobacter</taxon>
    </lineage>
</organism>
<dbReference type="PaxDb" id="79929-MTBMA_c07790"/>
<dbReference type="AlphaFoldDB" id="D9PVX6"/>
<keyword evidence="3 5" id="KW-1133">Transmembrane helix</keyword>
<feature type="transmembrane region" description="Helical" evidence="5">
    <location>
        <begin position="89"/>
        <end position="108"/>
    </location>
</feature>
<evidence type="ECO:0000256" key="1">
    <source>
        <dbReference type="ARBA" id="ARBA00004141"/>
    </source>
</evidence>
<evidence type="ECO:0000256" key="3">
    <source>
        <dbReference type="ARBA" id="ARBA00022989"/>
    </source>
</evidence>
<keyword evidence="4 5" id="KW-0472">Membrane</keyword>
<keyword evidence="7" id="KW-1185">Reference proteome</keyword>
<feature type="transmembrane region" description="Helical" evidence="5">
    <location>
        <begin position="148"/>
        <end position="168"/>
    </location>
</feature>
<feature type="transmembrane region" description="Helical" evidence="5">
    <location>
        <begin position="12"/>
        <end position="31"/>
    </location>
</feature>
<feature type="transmembrane region" description="Helical" evidence="5">
    <location>
        <begin position="247"/>
        <end position="269"/>
    </location>
</feature>
<dbReference type="PANTHER" id="PTHR43424">
    <property type="entry name" value="LOCUS PUTATIVE PROTEIN 1-RELATED"/>
    <property type="match status" value="1"/>
</dbReference>
<feature type="transmembrane region" description="Helical" evidence="5">
    <location>
        <begin position="174"/>
        <end position="195"/>
    </location>
</feature>
<proteinExistence type="predicted"/>
<dbReference type="InterPro" id="IPR002797">
    <property type="entry name" value="Polysacc_synth"/>
</dbReference>
<dbReference type="OrthoDB" id="19148at2157"/>
<evidence type="ECO:0000256" key="5">
    <source>
        <dbReference type="SAM" id="Phobius"/>
    </source>
</evidence>
<evidence type="ECO:0000256" key="4">
    <source>
        <dbReference type="ARBA" id="ARBA00023136"/>
    </source>
</evidence>
<dbReference type="EMBL" id="CP001710">
    <property type="protein sequence ID" value="ADL58374.1"/>
    <property type="molecule type" value="Genomic_DNA"/>
</dbReference>